<name>A0A367JEH3_RHIAZ</name>
<dbReference type="Proteomes" id="UP000252139">
    <property type="component" value="Unassembled WGS sequence"/>
</dbReference>
<evidence type="ECO:0000313" key="2">
    <source>
        <dbReference type="EMBL" id="RCH88324.1"/>
    </source>
</evidence>
<reference evidence="2 3" key="1">
    <citation type="journal article" date="2018" name="G3 (Bethesda)">
        <title>Phylogenetic and Phylogenomic Definition of Rhizopus Species.</title>
        <authorList>
            <person name="Gryganskyi A.P."/>
            <person name="Golan J."/>
            <person name="Dolatabadi S."/>
            <person name="Mondo S."/>
            <person name="Robb S."/>
            <person name="Idnurm A."/>
            <person name="Muszewska A."/>
            <person name="Steczkiewicz K."/>
            <person name="Masonjones S."/>
            <person name="Liao H.L."/>
            <person name="Gajdeczka M.T."/>
            <person name="Anike F."/>
            <person name="Vuek A."/>
            <person name="Anishchenko I.M."/>
            <person name="Voigt K."/>
            <person name="de Hoog G.S."/>
            <person name="Smith M.E."/>
            <person name="Heitman J."/>
            <person name="Vilgalys R."/>
            <person name="Stajich J.E."/>
        </authorList>
    </citation>
    <scope>NUCLEOTIDE SEQUENCE [LARGE SCALE GENOMIC DNA]</scope>
    <source>
        <strain evidence="2 3">CBS 357.93</strain>
    </source>
</reference>
<gene>
    <name evidence="2" type="ORF">CU097_000606</name>
</gene>
<keyword evidence="1" id="KW-1133">Transmembrane helix</keyword>
<protein>
    <submittedName>
        <fullName evidence="2">Uncharacterized protein</fullName>
    </submittedName>
</protein>
<comment type="caution">
    <text evidence="2">The sequence shown here is derived from an EMBL/GenBank/DDBJ whole genome shotgun (WGS) entry which is preliminary data.</text>
</comment>
<evidence type="ECO:0000256" key="1">
    <source>
        <dbReference type="SAM" id="Phobius"/>
    </source>
</evidence>
<accession>A0A367JEH3</accession>
<dbReference type="STRING" id="86630.A0A367JEH3"/>
<keyword evidence="1" id="KW-0812">Transmembrane</keyword>
<dbReference type="AlphaFoldDB" id="A0A367JEH3"/>
<keyword evidence="1" id="KW-0472">Membrane</keyword>
<feature type="transmembrane region" description="Helical" evidence="1">
    <location>
        <begin position="22"/>
        <end position="43"/>
    </location>
</feature>
<sequence>MLDYRCTLSQPWIGITETKDGISIINGALPIVLLTGSIIYLMIGSIKHYRSRKHGYEPLLKHSQLPTVHHYGSAAISDNASDDTITHDITIEASRWTLFNLSRFLLSLA</sequence>
<dbReference type="EMBL" id="PJQL01001487">
    <property type="protein sequence ID" value="RCH88324.1"/>
    <property type="molecule type" value="Genomic_DNA"/>
</dbReference>
<organism evidence="2 3">
    <name type="scientific">Rhizopus azygosporus</name>
    <name type="common">Rhizopus microsporus var. azygosporus</name>
    <dbReference type="NCBI Taxonomy" id="86630"/>
    <lineage>
        <taxon>Eukaryota</taxon>
        <taxon>Fungi</taxon>
        <taxon>Fungi incertae sedis</taxon>
        <taxon>Mucoromycota</taxon>
        <taxon>Mucoromycotina</taxon>
        <taxon>Mucoromycetes</taxon>
        <taxon>Mucorales</taxon>
        <taxon>Mucorineae</taxon>
        <taxon>Rhizopodaceae</taxon>
        <taxon>Rhizopus</taxon>
    </lineage>
</organism>
<proteinExistence type="predicted"/>
<evidence type="ECO:0000313" key="3">
    <source>
        <dbReference type="Proteomes" id="UP000252139"/>
    </source>
</evidence>
<keyword evidence="3" id="KW-1185">Reference proteome</keyword>
<feature type="non-terminal residue" evidence="2">
    <location>
        <position position="109"/>
    </location>
</feature>